<gene>
    <name evidence="1" type="ORF">SAMN05660443_0442</name>
</gene>
<dbReference type="RefSeq" id="WP_091958480.1">
    <property type="nucleotide sequence ID" value="NZ_FOLH01000001.1"/>
</dbReference>
<keyword evidence="2" id="KW-1185">Reference proteome</keyword>
<sequence>MQVQKKNSNSPAITQWQLGEWIALANNPKDELLAIAAQLETGQLNAAESQVFQQADKATKIQMLVSALHNTLGRSALLLNKQEEAHSHFTQALEQGPYPGDPQLLAPLRMAHQASQLGIGLNNLTGLQLHLTQASQTSEQQTPLTKQLYGFLDQLLIKLAEEGKTLQLDGMPVFNGKDPFMAGKTVMALAYWVTEYTAGDPITGKRIHLARKIIKLLENQPATSWGAFFYLKGLKQLHKSGLLDACFSVNHLIQLKDQLHWNTFVDPKTYQLKSKPTNFYQVAYAIAQLRFQIGWEGAEPSYSLLEALQNHYEDVSGEFGFADETKGKGRYDRYSFLLVAEIAQRMREAGMPLPNTLKKNLRSSADYVLINLNEQGDGFQYGRSIGAYGDTAFLEILTAAAWYGLLSPEEMHAAHYFSCLCTQKFIDYWWDEQRGTVNLWEDGRVTDGYRGKHRILGENFSLIYQHLYTQNIWQELGYSEAKLSKKEYQSWLKQLPKATLTWFHKGKEGDSQQALFTYRDKDRIFNLPLVNGEEYVRHSTYLPIPYTREVIQGQPDTEVPLLLPVIQEPTGEGLWPVGRFTEISLQQEAEGYTLTWQQELSDNLLLLTRYQFSQGKIEREDTLKGEGSTLHAVCMQWPDTLKIDADEKLHKEMKLSFKGYQIAANGIEACYQTDKNTSLNELKLGWSLAY</sequence>
<name>A0A1I1E918_9GAMM</name>
<evidence type="ECO:0000313" key="2">
    <source>
        <dbReference type="Proteomes" id="UP000199058"/>
    </source>
</evidence>
<protein>
    <submittedName>
        <fullName evidence="1">Uncharacterized protein</fullName>
    </submittedName>
</protein>
<dbReference type="Proteomes" id="UP000199058">
    <property type="component" value="Unassembled WGS sequence"/>
</dbReference>
<dbReference type="STRING" id="1122252.SAMN05660443_0442"/>
<reference evidence="1 2" key="1">
    <citation type="submission" date="2016-10" db="EMBL/GenBank/DDBJ databases">
        <authorList>
            <person name="de Groot N.N."/>
        </authorList>
    </citation>
    <scope>NUCLEOTIDE SEQUENCE [LARGE SCALE GENOMIC DNA]</scope>
    <source>
        <strain evidence="1 2">DSM 18438</strain>
    </source>
</reference>
<organism evidence="1 2">
    <name type="scientific">Marinospirillum celere</name>
    <dbReference type="NCBI Taxonomy" id="1122252"/>
    <lineage>
        <taxon>Bacteria</taxon>
        <taxon>Pseudomonadati</taxon>
        <taxon>Pseudomonadota</taxon>
        <taxon>Gammaproteobacteria</taxon>
        <taxon>Oceanospirillales</taxon>
        <taxon>Oceanospirillaceae</taxon>
        <taxon>Marinospirillum</taxon>
    </lineage>
</organism>
<evidence type="ECO:0000313" key="1">
    <source>
        <dbReference type="EMBL" id="SFB83584.1"/>
    </source>
</evidence>
<dbReference type="OrthoDB" id="7177133at2"/>
<accession>A0A1I1E918</accession>
<dbReference type="AlphaFoldDB" id="A0A1I1E918"/>
<proteinExistence type="predicted"/>
<dbReference type="EMBL" id="FOLH01000001">
    <property type="protein sequence ID" value="SFB83584.1"/>
    <property type="molecule type" value="Genomic_DNA"/>
</dbReference>